<evidence type="ECO:0000256" key="1">
    <source>
        <dbReference type="ARBA" id="ARBA00000707"/>
    </source>
</evidence>
<dbReference type="GO" id="GO:0033567">
    <property type="term" value="P:DNA replication, Okazaki fragment processing"/>
    <property type="evidence" value="ECO:0007669"/>
    <property type="project" value="EnsemblFungi"/>
</dbReference>
<feature type="compositionally biased region" description="Basic and acidic residues" evidence="8">
    <location>
        <begin position="138"/>
        <end position="155"/>
    </location>
</feature>
<feature type="compositionally biased region" description="Basic and acidic residues" evidence="8">
    <location>
        <begin position="217"/>
        <end position="229"/>
    </location>
</feature>
<feature type="compositionally biased region" description="Basic and acidic residues" evidence="8">
    <location>
        <begin position="492"/>
        <end position="533"/>
    </location>
</feature>
<gene>
    <name evidence="10" type="ORF">KUCA_T00004811001</name>
</gene>
<comment type="catalytic activity">
    <reaction evidence="1">
        <text>Thiol-dependent hydrolysis of ester, thioester, amide, peptide and isopeptide bonds formed by the C-terminal Gly of ubiquitin (a 76-residue protein attached to proteins as an intracellular targeting signal).</text>
        <dbReference type="EC" id="3.4.19.12"/>
    </reaction>
</comment>
<evidence type="ECO:0000256" key="8">
    <source>
        <dbReference type="SAM" id="MobiDB-lite"/>
    </source>
</evidence>
<organism evidence="10 11">
    <name type="scientific">Kuraishia capsulata CBS 1993</name>
    <dbReference type="NCBI Taxonomy" id="1382522"/>
    <lineage>
        <taxon>Eukaryota</taxon>
        <taxon>Fungi</taxon>
        <taxon>Dikarya</taxon>
        <taxon>Ascomycota</taxon>
        <taxon>Saccharomycotina</taxon>
        <taxon>Pichiomycetes</taxon>
        <taxon>Pichiales</taxon>
        <taxon>Pichiaceae</taxon>
        <taxon>Kuraishia</taxon>
    </lineage>
</organism>
<evidence type="ECO:0000313" key="11">
    <source>
        <dbReference type="Proteomes" id="UP000019384"/>
    </source>
</evidence>
<dbReference type="InterPro" id="IPR028889">
    <property type="entry name" value="USP"/>
</dbReference>
<feature type="compositionally biased region" description="Acidic residues" evidence="8">
    <location>
        <begin position="238"/>
        <end position="249"/>
    </location>
</feature>
<protein>
    <recommendedName>
        <fullName evidence="3">ubiquitinyl hydrolase 1</fullName>
        <ecNumber evidence="3">3.4.19.12</ecNumber>
    </recommendedName>
</protein>
<dbReference type="InterPro" id="IPR038765">
    <property type="entry name" value="Papain-like_cys_pep_sf"/>
</dbReference>
<feature type="compositionally biased region" description="Polar residues" evidence="8">
    <location>
        <begin position="534"/>
        <end position="543"/>
    </location>
</feature>
<dbReference type="GO" id="GO:0031509">
    <property type="term" value="P:subtelomeric heterochromatin formation"/>
    <property type="evidence" value="ECO:0007669"/>
    <property type="project" value="EnsemblFungi"/>
</dbReference>
<evidence type="ECO:0000313" key="10">
    <source>
        <dbReference type="EMBL" id="CDK28826.1"/>
    </source>
</evidence>
<evidence type="ECO:0000256" key="7">
    <source>
        <dbReference type="ARBA" id="ARBA00022807"/>
    </source>
</evidence>
<reference evidence="10" key="2">
    <citation type="submission" date="2014-02" db="EMBL/GenBank/DDBJ databases">
        <title>Complete DNA sequence of /Kuraishia capsulata/ illustrates novel genomic features among budding yeasts (/Saccharomycotina/).</title>
        <authorList>
            <person name="Morales L."/>
            <person name="Noel B."/>
            <person name="Porcel B."/>
            <person name="Marcet-Houben M."/>
            <person name="Hullo M-F."/>
            <person name="Sacerdot C."/>
            <person name="Tekaia F."/>
            <person name="Leh-Louis V."/>
            <person name="Despons L."/>
            <person name="Khanna V."/>
            <person name="Aury J-M."/>
            <person name="Barbe V."/>
            <person name="Couloux A."/>
            <person name="Labadie K."/>
            <person name="Pelletier E."/>
            <person name="Souciet J-L."/>
            <person name="Boekhout T."/>
            <person name="Gabaldon T."/>
            <person name="Wincker P."/>
            <person name="Dujon B."/>
        </authorList>
    </citation>
    <scope>NUCLEOTIDE SEQUENCE</scope>
    <source>
        <strain evidence="10">CBS 1993</strain>
    </source>
</reference>
<dbReference type="HOGENOM" id="CLU_016013_1_0_1"/>
<dbReference type="OrthoDB" id="289038at2759"/>
<dbReference type="EMBL" id="HG793130">
    <property type="protein sequence ID" value="CDK28826.1"/>
    <property type="molecule type" value="Genomic_DNA"/>
</dbReference>
<dbReference type="InterPro" id="IPR018200">
    <property type="entry name" value="USP_CS"/>
</dbReference>
<keyword evidence="6" id="KW-0378">Hydrolase</keyword>
<dbReference type="InterPro" id="IPR050164">
    <property type="entry name" value="Peptidase_C19"/>
</dbReference>
<reference evidence="10" key="1">
    <citation type="submission" date="2013-12" db="EMBL/GenBank/DDBJ databases">
        <authorList>
            <person name="Genoscope - CEA"/>
        </authorList>
    </citation>
    <scope>NUCLEOTIDE SEQUENCE</scope>
    <source>
        <strain evidence="10">CBS 1993</strain>
    </source>
</reference>
<sequence length="756" mass="84374">MADNSTIDRLYAEPLKFLPARFPDKVSVQPSSYVSFSSKKDPAARIDVATPEPVLPVSPSKAMRQKVTMAEAVAIYAGKKLFAKADKKRGPKPSAVPAVEDEDLGMSDLEDKSTELSDDDFQPLSKKRAFGAQNVPVETDRLDVVVESDQKHFDSDSDSDEDDDYHTADEVDSNSELGPGSRDAESGSASSESESESDSDSDSDSEAESTSSQSRTRLVELKKQLKDDMSSPSSNNSEAEDDHDEGDADETAKGVNNKQFPKLENTPPTSPEEETAISSGILPLSEFYGFNEFSEDRGSNGSKRIFKNWRELVNSEPIGLLNQGVTCYMNSAVQSLIHVPALQHYLKDVYQGKYDKQLNPRSVTKTLADTSARLWQFEISNTGKKSGHFLPRKLIKRLGDINCMMSEWQQEDSHEYFMSLMSRLQEDSTPKGVKLNQSIIYDIFGGLLHQSVTCKSCGHISNTQQEFYDLSLSLDNRKKRNSSILDTNQLKQLKEKIESSNSHNADEDKDDQKSMSEFLESRVEARANPEFEQKPQSQSNTDRASPAPAQPQVADLSPKYSIESSIRDFFSPEIIKTDKKDKTQGGYECENCKKRTVAVKISRIDRAPETLAIHLKRFRFNGIASSKVKTNVSYPAVLDLTEYTTSMKLPVKYVLSSVIVHEGRSVSSGHYIAHCRQPDGSWATYDDEYINKIPEKQALKNSSAYVLVYTRLTHKSIPLGQGSGSLEPLKPADKKRKAGSDSNYRLNKSKKRKNRR</sequence>
<keyword evidence="4" id="KW-0645">Protease</keyword>
<keyword evidence="5" id="KW-0833">Ubl conjugation pathway</keyword>
<dbReference type="GO" id="GO:0016579">
    <property type="term" value="P:protein deubiquitination"/>
    <property type="evidence" value="ECO:0007669"/>
    <property type="project" value="InterPro"/>
</dbReference>
<dbReference type="STRING" id="1382522.W6MQ66"/>
<dbReference type="GO" id="GO:0006508">
    <property type="term" value="P:proteolysis"/>
    <property type="evidence" value="ECO:0007669"/>
    <property type="project" value="UniProtKB-KW"/>
</dbReference>
<feature type="compositionally biased region" description="Acidic residues" evidence="8">
    <location>
        <begin position="193"/>
        <end position="207"/>
    </location>
</feature>
<dbReference type="PROSITE" id="PS50235">
    <property type="entry name" value="USP_3"/>
    <property type="match status" value="1"/>
</dbReference>
<feature type="region of interest" description="Disordered" evidence="8">
    <location>
        <begin position="720"/>
        <end position="756"/>
    </location>
</feature>
<dbReference type="GO" id="GO:0005829">
    <property type="term" value="C:cytosol"/>
    <property type="evidence" value="ECO:0007669"/>
    <property type="project" value="TreeGrafter"/>
</dbReference>
<dbReference type="GO" id="GO:0004843">
    <property type="term" value="F:cysteine-type deubiquitinase activity"/>
    <property type="evidence" value="ECO:0007669"/>
    <property type="project" value="UniProtKB-EC"/>
</dbReference>
<dbReference type="PANTHER" id="PTHR24006:SF758">
    <property type="entry name" value="UBIQUITIN CARBOXYL-TERMINAL HYDROLASE 36"/>
    <property type="match status" value="1"/>
</dbReference>
<dbReference type="AlphaFoldDB" id="W6MQ66"/>
<comment type="similarity">
    <text evidence="2">Belongs to the peptidase C19 family.</text>
</comment>
<evidence type="ECO:0000256" key="4">
    <source>
        <dbReference type="ARBA" id="ARBA00022670"/>
    </source>
</evidence>
<feature type="compositionally biased region" description="Basic residues" evidence="8">
    <location>
        <begin position="747"/>
        <end position="756"/>
    </location>
</feature>
<evidence type="ECO:0000256" key="5">
    <source>
        <dbReference type="ARBA" id="ARBA00022786"/>
    </source>
</evidence>
<name>W6MQ66_9ASCO</name>
<dbReference type="GeneID" id="34522204"/>
<dbReference type="PANTHER" id="PTHR24006">
    <property type="entry name" value="UBIQUITIN CARBOXYL-TERMINAL HYDROLASE"/>
    <property type="match status" value="1"/>
</dbReference>
<feature type="region of interest" description="Disordered" evidence="8">
    <location>
        <begin position="85"/>
        <end position="276"/>
    </location>
</feature>
<dbReference type="Pfam" id="PF00443">
    <property type="entry name" value="UCH"/>
    <property type="match status" value="1"/>
</dbReference>
<dbReference type="GO" id="GO:0000781">
    <property type="term" value="C:chromosome, telomeric region"/>
    <property type="evidence" value="ECO:0007669"/>
    <property type="project" value="GOC"/>
</dbReference>
<keyword evidence="7" id="KW-0788">Thiol protease</keyword>
<dbReference type="RefSeq" id="XP_022460816.1">
    <property type="nucleotide sequence ID" value="XM_022605934.1"/>
</dbReference>
<dbReference type="GO" id="GO:0005730">
    <property type="term" value="C:nucleolus"/>
    <property type="evidence" value="ECO:0007669"/>
    <property type="project" value="EnsemblFungi"/>
</dbReference>
<dbReference type="Proteomes" id="UP000019384">
    <property type="component" value="Unassembled WGS sequence"/>
</dbReference>
<dbReference type="GO" id="GO:0043596">
    <property type="term" value="C:nuclear replication fork"/>
    <property type="evidence" value="ECO:0007669"/>
    <property type="project" value="EnsemblFungi"/>
</dbReference>
<dbReference type="InterPro" id="IPR001394">
    <property type="entry name" value="Peptidase_C19_UCH"/>
</dbReference>
<keyword evidence="11" id="KW-1185">Reference proteome</keyword>
<accession>W6MQ66</accession>
<evidence type="ECO:0000256" key="6">
    <source>
        <dbReference type="ARBA" id="ARBA00022801"/>
    </source>
</evidence>
<evidence type="ECO:0000259" key="9">
    <source>
        <dbReference type="PROSITE" id="PS50235"/>
    </source>
</evidence>
<dbReference type="Gene3D" id="3.90.70.10">
    <property type="entry name" value="Cysteine proteinases"/>
    <property type="match status" value="1"/>
</dbReference>
<dbReference type="SUPFAM" id="SSF54001">
    <property type="entry name" value="Cysteine proteinases"/>
    <property type="match status" value="1"/>
</dbReference>
<proteinExistence type="inferred from homology"/>
<evidence type="ECO:0000256" key="2">
    <source>
        <dbReference type="ARBA" id="ARBA00009085"/>
    </source>
</evidence>
<dbReference type="PROSITE" id="PS00973">
    <property type="entry name" value="USP_2"/>
    <property type="match status" value="1"/>
</dbReference>
<dbReference type="EC" id="3.4.19.12" evidence="3"/>
<feature type="domain" description="USP" evidence="9">
    <location>
        <begin position="318"/>
        <end position="712"/>
    </location>
</feature>
<feature type="region of interest" description="Disordered" evidence="8">
    <location>
        <begin position="483"/>
        <end position="557"/>
    </location>
</feature>
<evidence type="ECO:0000256" key="3">
    <source>
        <dbReference type="ARBA" id="ARBA00012759"/>
    </source>
</evidence>